<reference evidence="2 3" key="1">
    <citation type="journal article" date="2010" name="DNA Res.">
        <title>Genome sequence of Kitasatospora setae NBRC 14216T: an evolutionary snapshot of the family Streptomycetaceae.</title>
        <authorList>
            <person name="Ichikawa N."/>
            <person name="Oguchi A."/>
            <person name="Ikeda H."/>
            <person name="Ishikawa J."/>
            <person name="Kitani S."/>
            <person name="Watanabe Y."/>
            <person name="Nakamura S."/>
            <person name="Katano Y."/>
            <person name="Kishi E."/>
            <person name="Sasagawa M."/>
            <person name="Ankai A."/>
            <person name="Fukui S."/>
            <person name="Hashimoto Y."/>
            <person name="Kamata S."/>
            <person name="Otoguro M."/>
            <person name="Tanikawa S."/>
            <person name="Nihira T."/>
            <person name="Horinouchi S."/>
            <person name="Ohnishi Y."/>
            <person name="Hayakawa M."/>
            <person name="Kuzuyama T."/>
            <person name="Arisawa A."/>
            <person name="Nomoto F."/>
            <person name="Miura H."/>
            <person name="Takahashi Y."/>
            <person name="Fujita N."/>
        </authorList>
    </citation>
    <scope>NUCLEOTIDE SEQUENCE [LARGE SCALE GENOMIC DNA]</scope>
    <source>
        <strain evidence="3">ATCC 33774 / DSM 43861 / JCM 3304 / KCC A-0304 / NBRC 14216 / KM-6054</strain>
    </source>
</reference>
<evidence type="ECO:0000313" key="3">
    <source>
        <dbReference type="Proteomes" id="UP000007076"/>
    </source>
</evidence>
<dbReference type="RefSeq" id="WP_014133316.1">
    <property type="nucleotide sequence ID" value="NC_016109.1"/>
</dbReference>
<proteinExistence type="predicted"/>
<evidence type="ECO:0008006" key="4">
    <source>
        <dbReference type="Google" id="ProtNLM"/>
    </source>
</evidence>
<feature type="chain" id="PRO_5003184262" description="Peptidase inhibitor family I36" evidence="1">
    <location>
        <begin position="30"/>
        <end position="144"/>
    </location>
</feature>
<dbReference type="AlphaFoldDB" id="E4N464"/>
<sequence>MPIPVRPGFLRPLTLAAAALALGAAPALAAPVSNPPGVHVLNGDSRVARHVDCPAGWVCLYDGAHFDYAAVALLPGTELTDTERLQLPDGSRFVNEEGISAWVNNSPVPYCSYPTKDYQGTASAMAPATQGAAHNNLLKSLRPC</sequence>
<accession>E4N464</accession>
<dbReference type="EMBL" id="AP010968">
    <property type="protein sequence ID" value="BAJ25995.1"/>
    <property type="molecule type" value="Genomic_DNA"/>
</dbReference>
<organism evidence="2 3">
    <name type="scientific">Kitasatospora setae (strain ATCC 33774 / DSM 43861 / JCM 3304 / KCC A-0304 / NBRC 14216 / KM-6054)</name>
    <name type="common">Streptomyces setae</name>
    <dbReference type="NCBI Taxonomy" id="452652"/>
    <lineage>
        <taxon>Bacteria</taxon>
        <taxon>Bacillati</taxon>
        <taxon>Actinomycetota</taxon>
        <taxon>Actinomycetes</taxon>
        <taxon>Kitasatosporales</taxon>
        <taxon>Streptomycetaceae</taxon>
        <taxon>Kitasatospora</taxon>
    </lineage>
</organism>
<dbReference type="KEGG" id="ksk:KSE_01440"/>
<name>E4N464_KITSK</name>
<dbReference type="InterPro" id="IPR006311">
    <property type="entry name" value="TAT_signal"/>
</dbReference>
<keyword evidence="3" id="KW-1185">Reference proteome</keyword>
<gene>
    <name evidence="2" type="ordered locus">KSE_01440</name>
</gene>
<protein>
    <recommendedName>
        <fullName evidence="4">Peptidase inhibitor family I36</fullName>
    </recommendedName>
</protein>
<dbReference type="eggNOG" id="ENOG5032N3B">
    <property type="taxonomic scope" value="Bacteria"/>
</dbReference>
<dbReference type="Proteomes" id="UP000007076">
    <property type="component" value="Chromosome"/>
</dbReference>
<keyword evidence="1" id="KW-0732">Signal</keyword>
<dbReference type="STRING" id="452652.KSE_01440"/>
<evidence type="ECO:0000313" key="2">
    <source>
        <dbReference type="EMBL" id="BAJ25995.1"/>
    </source>
</evidence>
<dbReference type="PATRIC" id="fig|452652.3.peg.135"/>
<feature type="signal peptide" evidence="1">
    <location>
        <begin position="1"/>
        <end position="29"/>
    </location>
</feature>
<dbReference type="PROSITE" id="PS51318">
    <property type="entry name" value="TAT"/>
    <property type="match status" value="1"/>
</dbReference>
<dbReference type="Pfam" id="PF03995">
    <property type="entry name" value="Inhibitor_I36"/>
    <property type="match status" value="1"/>
</dbReference>
<evidence type="ECO:0000256" key="1">
    <source>
        <dbReference type="SAM" id="SignalP"/>
    </source>
</evidence>
<dbReference type="HOGENOM" id="CLU_1793924_0_0_11"/>